<feature type="binding site" evidence="8">
    <location>
        <position position="195"/>
    </location>
    <ligand>
        <name>substrate</name>
    </ligand>
</feature>
<dbReference type="Proteomes" id="UP000321764">
    <property type="component" value="Unassembled WGS sequence"/>
</dbReference>
<evidence type="ECO:0000256" key="5">
    <source>
        <dbReference type="ARBA" id="ARBA00031395"/>
    </source>
</evidence>
<dbReference type="GO" id="GO:0008168">
    <property type="term" value="F:methyltransferase activity"/>
    <property type="evidence" value="ECO:0007669"/>
    <property type="project" value="UniProtKB-KW"/>
</dbReference>
<dbReference type="GO" id="GO:0008483">
    <property type="term" value="F:transaminase activity"/>
    <property type="evidence" value="ECO:0007669"/>
    <property type="project" value="UniProtKB-KW"/>
</dbReference>
<evidence type="ECO:0000313" key="12">
    <source>
        <dbReference type="Proteomes" id="UP000321764"/>
    </source>
</evidence>
<dbReference type="InterPro" id="IPR028896">
    <property type="entry name" value="GcvT/YgfZ/DmdA"/>
</dbReference>
<dbReference type="RefSeq" id="WP_147712465.1">
    <property type="nucleotide sequence ID" value="NZ_VKAD01000001.1"/>
</dbReference>
<dbReference type="Pfam" id="PF01571">
    <property type="entry name" value="GCV_T"/>
    <property type="match status" value="1"/>
</dbReference>
<keyword evidence="4 7" id="KW-0808">Transferase</keyword>
<name>A0A5C8Z7N7_9GAMM</name>
<comment type="subunit">
    <text evidence="7">The glycine cleavage system is composed of four proteins: P, T, L and H.</text>
</comment>
<keyword evidence="3 7" id="KW-0032">Aminotransferase</keyword>
<evidence type="ECO:0000256" key="8">
    <source>
        <dbReference type="PIRSR" id="PIRSR006487-1"/>
    </source>
</evidence>
<dbReference type="SUPFAM" id="SSF103025">
    <property type="entry name" value="Folate-binding domain"/>
    <property type="match status" value="1"/>
</dbReference>
<dbReference type="FunFam" id="4.10.1250.10:FF:000001">
    <property type="entry name" value="Aminomethyltransferase"/>
    <property type="match status" value="1"/>
</dbReference>
<evidence type="ECO:0000259" key="10">
    <source>
        <dbReference type="Pfam" id="PF08669"/>
    </source>
</evidence>
<comment type="catalytic activity">
    <reaction evidence="6 7">
        <text>N(6)-[(R)-S(8)-aminomethyldihydrolipoyl]-L-lysyl-[protein] + (6S)-5,6,7,8-tetrahydrofolate = N(6)-[(R)-dihydrolipoyl]-L-lysyl-[protein] + (6R)-5,10-methylene-5,6,7,8-tetrahydrofolate + NH4(+)</text>
        <dbReference type="Rhea" id="RHEA:16945"/>
        <dbReference type="Rhea" id="RHEA-COMP:10475"/>
        <dbReference type="Rhea" id="RHEA-COMP:10492"/>
        <dbReference type="ChEBI" id="CHEBI:15636"/>
        <dbReference type="ChEBI" id="CHEBI:28938"/>
        <dbReference type="ChEBI" id="CHEBI:57453"/>
        <dbReference type="ChEBI" id="CHEBI:83100"/>
        <dbReference type="ChEBI" id="CHEBI:83143"/>
        <dbReference type="EC" id="2.1.2.10"/>
    </reaction>
</comment>
<evidence type="ECO:0000259" key="9">
    <source>
        <dbReference type="Pfam" id="PF01571"/>
    </source>
</evidence>
<accession>A0A5C8Z7N7</accession>
<dbReference type="NCBIfam" id="TIGR00528">
    <property type="entry name" value="gcvT"/>
    <property type="match status" value="1"/>
</dbReference>
<gene>
    <name evidence="7 11" type="primary">gcvT</name>
    <name evidence="11" type="ORF">FME95_01410</name>
</gene>
<dbReference type="GO" id="GO:0032259">
    <property type="term" value="P:methylation"/>
    <property type="evidence" value="ECO:0007669"/>
    <property type="project" value="UniProtKB-KW"/>
</dbReference>
<dbReference type="InterPro" id="IPR006222">
    <property type="entry name" value="GCVT_N"/>
</dbReference>
<feature type="domain" description="Aminomethyltransferase C-terminal" evidence="10">
    <location>
        <begin position="280"/>
        <end position="355"/>
    </location>
</feature>
<feature type="domain" description="GCVT N-terminal" evidence="9">
    <location>
        <begin position="7"/>
        <end position="257"/>
    </location>
</feature>
<sequence>MANKTPLYEAHLKSGGKMVDFSGWQMPINYGSQKTEHTYVRESAGMFDVSHMTIVDVEGPQASDFLRYLLANDVARLKSDGKALYTALLNEQAGILDDLIVYKTDLGYRTVVNCATREKDLAWFNQHGANFDVQIQERPELAMIAVQGPNALERSQQAFNDTQSELISQLSPFQGLPIDDWFIARTGYTGEDGLEIMLPAEQATAAWQALLDAGVQPCGLGARDTLRLEAGMNLYGNDMTEQNHPLESAMAWTVAWQPEERDFIGRQALTAIKNQANQQKLVGLVLDAKGVMRAEQKVYASDETTLVGELTSGSFSPTLNQSIAIARVDNNIDEQCWVDIRGKKLPATVISLPFVRMGKKQF</sequence>
<dbReference type="Pfam" id="PF08669">
    <property type="entry name" value="GCV_T_C"/>
    <property type="match status" value="1"/>
</dbReference>
<dbReference type="GO" id="GO:0019464">
    <property type="term" value="P:glycine decarboxylation via glycine cleavage system"/>
    <property type="evidence" value="ECO:0007669"/>
    <property type="project" value="UniProtKB-UniRule"/>
</dbReference>
<dbReference type="SUPFAM" id="SSF101790">
    <property type="entry name" value="Aminomethyltransferase beta-barrel domain"/>
    <property type="match status" value="1"/>
</dbReference>
<reference evidence="11 12" key="1">
    <citation type="submission" date="2019-07" db="EMBL/GenBank/DDBJ databases">
        <title>Reinekea sp. strain SSH23 genome sequencing and assembly.</title>
        <authorList>
            <person name="Kim I."/>
        </authorList>
    </citation>
    <scope>NUCLEOTIDE SEQUENCE [LARGE SCALE GENOMIC DNA]</scope>
    <source>
        <strain evidence="11 12">SSH23</strain>
    </source>
</reference>
<dbReference type="Gene3D" id="2.40.30.110">
    <property type="entry name" value="Aminomethyltransferase beta-barrel domains"/>
    <property type="match status" value="1"/>
</dbReference>
<comment type="similarity">
    <text evidence="1 7">Belongs to the GcvT family.</text>
</comment>
<dbReference type="InterPro" id="IPR027266">
    <property type="entry name" value="TrmE/GcvT-like"/>
</dbReference>
<dbReference type="InterPro" id="IPR013977">
    <property type="entry name" value="GcvT_C"/>
</dbReference>
<dbReference type="OrthoDB" id="9774591at2"/>
<dbReference type="Gene3D" id="4.10.1250.10">
    <property type="entry name" value="Aminomethyltransferase fragment"/>
    <property type="match status" value="1"/>
</dbReference>
<dbReference type="HAMAP" id="MF_00259">
    <property type="entry name" value="GcvT"/>
    <property type="match status" value="1"/>
</dbReference>
<organism evidence="11 12">
    <name type="scientific">Reinekea thalattae</name>
    <dbReference type="NCBI Taxonomy" id="2593301"/>
    <lineage>
        <taxon>Bacteria</taxon>
        <taxon>Pseudomonadati</taxon>
        <taxon>Pseudomonadota</taxon>
        <taxon>Gammaproteobacteria</taxon>
        <taxon>Oceanospirillales</taxon>
        <taxon>Saccharospirillaceae</taxon>
        <taxon>Reinekea</taxon>
    </lineage>
</organism>
<comment type="function">
    <text evidence="7">The glycine cleavage system catalyzes the degradation of glycine.</text>
</comment>
<evidence type="ECO:0000256" key="1">
    <source>
        <dbReference type="ARBA" id="ARBA00008609"/>
    </source>
</evidence>
<evidence type="ECO:0000256" key="3">
    <source>
        <dbReference type="ARBA" id="ARBA00022576"/>
    </source>
</evidence>
<dbReference type="NCBIfam" id="NF001567">
    <property type="entry name" value="PRK00389.1"/>
    <property type="match status" value="1"/>
</dbReference>
<dbReference type="PANTHER" id="PTHR43757">
    <property type="entry name" value="AMINOMETHYLTRANSFERASE"/>
    <property type="match status" value="1"/>
</dbReference>
<proteinExistence type="inferred from homology"/>
<dbReference type="GO" id="GO:0005960">
    <property type="term" value="C:glycine cleavage complex"/>
    <property type="evidence" value="ECO:0007669"/>
    <property type="project" value="InterPro"/>
</dbReference>
<dbReference type="InterPro" id="IPR006223">
    <property type="entry name" value="GcvT"/>
</dbReference>
<comment type="caution">
    <text evidence="11">The sequence shown here is derived from an EMBL/GenBank/DDBJ whole genome shotgun (WGS) entry which is preliminary data.</text>
</comment>
<evidence type="ECO:0000256" key="7">
    <source>
        <dbReference type="HAMAP-Rule" id="MF_00259"/>
    </source>
</evidence>
<dbReference type="FunFam" id="3.30.70.1400:FF:000001">
    <property type="entry name" value="Aminomethyltransferase"/>
    <property type="match status" value="1"/>
</dbReference>
<evidence type="ECO:0000256" key="6">
    <source>
        <dbReference type="ARBA" id="ARBA00047665"/>
    </source>
</evidence>
<evidence type="ECO:0000313" key="11">
    <source>
        <dbReference type="EMBL" id="TXR53258.1"/>
    </source>
</evidence>
<dbReference type="EC" id="2.1.2.10" evidence="2 7"/>
<dbReference type="Gene3D" id="3.30.1360.120">
    <property type="entry name" value="Probable tRNA modification gtpase trme, domain 1"/>
    <property type="match status" value="1"/>
</dbReference>
<dbReference type="Gene3D" id="3.30.70.1400">
    <property type="entry name" value="Aminomethyltransferase beta-barrel domains"/>
    <property type="match status" value="1"/>
</dbReference>
<keyword evidence="12" id="KW-1185">Reference proteome</keyword>
<evidence type="ECO:0000256" key="4">
    <source>
        <dbReference type="ARBA" id="ARBA00022679"/>
    </source>
</evidence>
<dbReference type="EMBL" id="VKAD01000001">
    <property type="protein sequence ID" value="TXR53258.1"/>
    <property type="molecule type" value="Genomic_DNA"/>
</dbReference>
<dbReference type="GO" id="GO:0005829">
    <property type="term" value="C:cytosol"/>
    <property type="evidence" value="ECO:0007669"/>
    <property type="project" value="TreeGrafter"/>
</dbReference>
<keyword evidence="11" id="KW-0489">Methyltransferase</keyword>
<dbReference type="PIRSF" id="PIRSF006487">
    <property type="entry name" value="GcvT"/>
    <property type="match status" value="1"/>
</dbReference>
<evidence type="ECO:0000256" key="2">
    <source>
        <dbReference type="ARBA" id="ARBA00012616"/>
    </source>
</evidence>
<protein>
    <recommendedName>
        <fullName evidence="2 7">Aminomethyltransferase</fullName>
        <ecNumber evidence="2 7">2.1.2.10</ecNumber>
    </recommendedName>
    <alternativeName>
        <fullName evidence="5 7">Glycine cleavage system T protein</fullName>
    </alternativeName>
</protein>
<dbReference type="GO" id="GO:0004047">
    <property type="term" value="F:aminomethyltransferase activity"/>
    <property type="evidence" value="ECO:0007669"/>
    <property type="project" value="UniProtKB-UniRule"/>
</dbReference>
<dbReference type="InterPro" id="IPR029043">
    <property type="entry name" value="GcvT/YgfZ_C"/>
</dbReference>
<dbReference type="PANTHER" id="PTHR43757:SF2">
    <property type="entry name" value="AMINOMETHYLTRANSFERASE, MITOCHONDRIAL"/>
    <property type="match status" value="1"/>
</dbReference>
<dbReference type="InterPro" id="IPR022903">
    <property type="entry name" value="GcvT_bac"/>
</dbReference>
<dbReference type="AlphaFoldDB" id="A0A5C8Z7N7"/>